<keyword evidence="1" id="KW-0812">Transmembrane</keyword>
<dbReference type="PANTHER" id="PTHR35335">
    <property type="entry name" value="UPF0716 PROTEIN FXSA"/>
    <property type="match status" value="1"/>
</dbReference>
<feature type="transmembrane region" description="Helical" evidence="1">
    <location>
        <begin position="70"/>
        <end position="90"/>
    </location>
</feature>
<name>A0A6B3VWK1_9BACI</name>
<dbReference type="Proteomes" id="UP000472971">
    <property type="component" value="Unassembled WGS sequence"/>
</dbReference>
<sequence>MRVFLLLFITVPAIEIGILLLSGKAIGVLPTVLLIIFTGVFGVYLARKQGLETMRNALTHLKYGQIPNDVLLDGICIFIGGLLLITPGFITDLTGFLLLIPVTREKFKAIIRRLMRRWIRYR</sequence>
<dbReference type="NCBIfam" id="NF008528">
    <property type="entry name" value="PRK11463.1-2"/>
    <property type="match status" value="1"/>
</dbReference>
<gene>
    <name evidence="3" type="primary">fxsA</name>
    <name evidence="3" type="ORF">G4D64_07700</name>
    <name evidence="2" type="ORF">H1Z61_08085</name>
</gene>
<protein>
    <submittedName>
        <fullName evidence="3">Membrane protein FxsA</fullName>
    </submittedName>
</protein>
<organism evidence="3 4">
    <name type="scientific">Bacillus aquiflavi</name>
    <dbReference type="NCBI Taxonomy" id="2672567"/>
    <lineage>
        <taxon>Bacteria</taxon>
        <taxon>Bacillati</taxon>
        <taxon>Bacillota</taxon>
        <taxon>Bacilli</taxon>
        <taxon>Bacillales</taxon>
        <taxon>Bacillaceae</taxon>
        <taxon>Bacillus</taxon>
    </lineage>
</organism>
<dbReference type="InterPro" id="IPR007313">
    <property type="entry name" value="FxsA"/>
</dbReference>
<evidence type="ECO:0000313" key="2">
    <source>
        <dbReference type="EMBL" id="MBA4537105.1"/>
    </source>
</evidence>
<dbReference type="AlphaFoldDB" id="A0A6B3VWK1"/>
<evidence type="ECO:0000313" key="3">
    <source>
        <dbReference type="EMBL" id="NEY81402.1"/>
    </source>
</evidence>
<reference evidence="2 5" key="2">
    <citation type="submission" date="2020-07" db="EMBL/GenBank/DDBJ databases">
        <authorList>
            <person name="Feng H."/>
        </authorList>
    </citation>
    <scope>NUCLEOTIDE SEQUENCE [LARGE SCALE GENOMIC DNA]</scope>
    <source>
        <strain evidence="2">S-12</strain>
        <strain evidence="5">s-12</strain>
    </source>
</reference>
<comment type="caution">
    <text evidence="3">The sequence shown here is derived from an EMBL/GenBank/DDBJ whole genome shotgun (WGS) entry which is preliminary data.</text>
</comment>
<dbReference type="PANTHER" id="PTHR35335:SF1">
    <property type="entry name" value="UPF0716 PROTEIN FXSA"/>
    <property type="match status" value="1"/>
</dbReference>
<keyword evidence="4" id="KW-1185">Reference proteome</keyword>
<evidence type="ECO:0000256" key="1">
    <source>
        <dbReference type="SAM" id="Phobius"/>
    </source>
</evidence>
<feature type="transmembrane region" description="Helical" evidence="1">
    <location>
        <begin position="25"/>
        <end position="46"/>
    </location>
</feature>
<keyword evidence="1" id="KW-1133">Transmembrane helix</keyword>
<accession>A0A6B3VWK1</accession>
<dbReference type="GO" id="GO:0016020">
    <property type="term" value="C:membrane"/>
    <property type="evidence" value="ECO:0007669"/>
    <property type="project" value="InterPro"/>
</dbReference>
<dbReference type="RefSeq" id="WP_163241789.1">
    <property type="nucleotide sequence ID" value="NZ_CP082780.1"/>
</dbReference>
<proteinExistence type="predicted"/>
<dbReference type="EMBL" id="JACEIO010000015">
    <property type="protein sequence ID" value="MBA4537105.1"/>
    <property type="molecule type" value="Genomic_DNA"/>
</dbReference>
<evidence type="ECO:0000313" key="4">
    <source>
        <dbReference type="Proteomes" id="UP000472971"/>
    </source>
</evidence>
<evidence type="ECO:0000313" key="5">
    <source>
        <dbReference type="Proteomes" id="UP000570010"/>
    </source>
</evidence>
<dbReference type="Proteomes" id="UP000570010">
    <property type="component" value="Unassembled WGS sequence"/>
</dbReference>
<dbReference type="Pfam" id="PF04186">
    <property type="entry name" value="FxsA"/>
    <property type="match status" value="1"/>
</dbReference>
<dbReference type="EMBL" id="JAAIWN010000014">
    <property type="protein sequence ID" value="NEY81402.1"/>
    <property type="molecule type" value="Genomic_DNA"/>
</dbReference>
<keyword evidence="1" id="KW-0472">Membrane</keyword>
<reference evidence="3 4" key="1">
    <citation type="submission" date="2020-02" db="EMBL/GenBank/DDBJ databases">
        <title>Bacillus aquiflavi sp. nov., isolated from yellow water of strong flavor Chinese baijiu in Yibin region of China.</title>
        <authorList>
            <person name="Xie J."/>
        </authorList>
    </citation>
    <scope>NUCLEOTIDE SEQUENCE [LARGE SCALE GENOMIC DNA]</scope>
    <source>
        <strain evidence="3 4">3H-10</strain>
    </source>
</reference>